<evidence type="ECO:0000256" key="6">
    <source>
        <dbReference type="ARBA" id="ARBA00022840"/>
    </source>
</evidence>
<reference evidence="12 13" key="1">
    <citation type="submission" date="2016-10" db="EMBL/GenBank/DDBJ databases">
        <authorList>
            <person name="de Groot N.N."/>
        </authorList>
    </citation>
    <scope>NUCLEOTIDE SEQUENCE [LARGE SCALE GENOMIC DNA]</scope>
    <source>
        <strain evidence="12 13">DSM 17862</strain>
    </source>
</reference>
<dbReference type="GO" id="GO:0005886">
    <property type="term" value="C:plasma membrane"/>
    <property type="evidence" value="ECO:0007669"/>
    <property type="project" value="UniProtKB-SubCell"/>
</dbReference>
<dbReference type="SMART" id="SM00382">
    <property type="entry name" value="AAA"/>
    <property type="match status" value="1"/>
</dbReference>
<keyword evidence="2" id="KW-0813">Transport</keyword>
<dbReference type="FunFam" id="3.40.50.300:FF:000221">
    <property type="entry name" value="Multidrug ABC transporter ATP-binding protein"/>
    <property type="match status" value="1"/>
</dbReference>
<dbReference type="RefSeq" id="WP_425438975.1">
    <property type="nucleotide sequence ID" value="NZ_FOHO01000005.1"/>
</dbReference>
<dbReference type="STRING" id="364199.SAMN04489858_105116"/>
<dbReference type="GO" id="GO:0005524">
    <property type="term" value="F:ATP binding"/>
    <property type="evidence" value="ECO:0007669"/>
    <property type="project" value="UniProtKB-KW"/>
</dbReference>
<gene>
    <name evidence="12" type="ORF">SAMN04489858_105116</name>
</gene>
<evidence type="ECO:0000256" key="5">
    <source>
        <dbReference type="ARBA" id="ARBA00022741"/>
    </source>
</evidence>
<feature type="transmembrane region" description="Helical" evidence="9">
    <location>
        <begin position="29"/>
        <end position="52"/>
    </location>
</feature>
<dbReference type="InterPro" id="IPR017871">
    <property type="entry name" value="ABC_transporter-like_CS"/>
</dbReference>
<dbReference type="InterPro" id="IPR036640">
    <property type="entry name" value="ABC1_TM_sf"/>
</dbReference>
<evidence type="ECO:0000256" key="2">
    <source>
        <dbReference type="ARBA" id="ARBA00022448"/>
    </source>
</evidence>
<name>A0A1I0EGA7_9RHOB</name>
<dbReference type="SUPFAM" id="SSF90123">
    <property type="entry name" value="ABC transporter transmembrane region"/>
    <property type="match status" value="1"/>
</dbReference>
<dbReference type="Pfam" id="PF00005">
    <property type="entry name" value="ABC_tran"/>
    <property type="match status" value="1"/>
</dbReference>
<dbReference type="PANTHER" id="PTHR43394:SF1">
    <property type="entry name" value="ATP-BINDING CASSETTE SUB-FAMILY B MEMBER 10, MITOCHONDRIAL"/>
    <property type="match status" value="1"/>
</dbReference>
<keyword evidence="3" id="KW-1003">Cell membrane</keyword>
<feature type="transmembrane region" description="Helical" evidence="9">
    <location>
        <begin position="170"/>
        <end position="189"/>
    </location>
</feature>
<dbReference type="InterPro" id="IPR039421">
    <property type="entry name" value="Type_1_exporter"/>
</dbReference>
<dbReference type="Gene3D" id="3.40.50.300">
    <property type="entry name" value="P-loop containing nucleotide triphosphate hydrolases"/>
    <property type="match status" value="1"/>
</dbReference>
<evidence type="ECO:0000256" key="7">
    <source>
        <dbReference type="ARBA" id="ARBA00022989"/>
    </source>
</evidence>
<feature type="transmembrane region" description="Helical" evidence="9">
    <location>
        <begin position="67"/>
        <end position="88"/>
    </location>
</feature>
<dbReference type="GO" id="GO:0015421">
    <property type="term" value="F:ABC-type oligopeptide transporter activity"/>
    <property type="evidence" value="ECO:0007669"/>
    <property type="project" value="TreeGrafter"/>
</dbReference>
<evidence type="ECO:0000256" key="1">
    <source>
        <dbReference type="ARBA" id="ARBA00004651"/>
    </source>
</evidence>
<keyword evidence="4 9" id="KW-0812">Transmembrane</keyword>
<protein>
    <submittedName>
        <fullName evidence="12">ATP-binding cassette, subfamily B, MsbA</fullName>
    </submittedName>
</protein>
<dbReference type="PANTHER" id="PTHR43394">
    <property type="entry name" value="ATP-DEPENDENT PERMEASE MDL1, MITOCHONDRIAL"/>
    <property type="match status" value="1"/>
</dbReference>
<dbReference type="PROSITE" id="PS50893">
    <property type="entry name" value="ABC_TRANSPORTER_2"/>
    <property type="match status" value="1"/>
</dbReference>
<dbReference type="GO" id="GO:0016887">
    <property type="term" value="F:ATP hydrolysis activity"/>
    <property type="evidence" value="ECO:0007669"/>
    <property type="project" value="InterPro"/>
</dbReference>
<evidence type="ECO:0000256" key="9">
    <source>
        <dbReference type="SAM" id="Phobius"/>
    </source>
</evidence>
<dbReference type="Gene3D" id="1.20.1560.10">
    <property type="entry name" value="ABC transporter type 1, transmembrane domain"/>
    <property type="match status" value="1"/>
</dbReference>
<dbReference type="InterPro" id="IPR003439">
    <property type="entry name" value="ABC_transporter-like_ATP-bd"/>
</dbReference>
<proteinExistence type="predicted"/>
<dbReference type="PROSITE" id="PS50929">
    <property type="entry name" value="ABC_TM1F"/>
    <property type="match status" value="1"/>
</dbReference>
<dbReference type="PROSITE" id="PS00211">
    <property type="entry name" value="ABC_TRANSPORTER_1"/>
    <property type="match status" value="1"/>
</dbReference>
<keyword evidence="5" id="KW-0547">Nucleotide-binding</keyword>
<evidence type="ECO:0000256" key="3">
    <source>
        <dbReference type="ARBA" id="ARBA00022475"/>
    </source>
</evidence>
<evidence type="ECO:0000256" key="8">
    <source>
        <dbReference type="ARBA" id="ARBA00023136"/>
    </source>
</evidence>
<keyword evidence="13" id="KW-1185">Reference proteome</keyword>
<keyword evidence="6 12" id="KW-0067">ATP-binding</keyword>
<dbReference type="InterPro" id="IPR011527">
    <property type="entry name" value="ABC1_TM_dom"/>
</dbReference>
<dbReference type="EMBL" id="FOHO01000005">
    <property type="protein sequence ID" value="SET43608.1"/>
    <property type="molecule type" value="Genomic_DNA"/>
</dbReference>
<dbReference type="SUPFAM" id="SSF52540">
    <property type="entry name" value="P-loop containing nucleoside triphosphate hydrolases"/>
    <property type="match status" value="1"/>
</dbReference>
<keyword evidence="7 9" id="KW-1133">Transmembrane helix</keyword>
<evidence type="ECO:0000259" key="10">
    <source>
        <dbReference type="PROSITE" id="PS50893"/>
    </source>
</evidence>
<evidence type="ECO:0000313" key="12">
    <source>
        <dbReference type="EMBL" id="SET43608.1"/>
    </source>
</evidence>
<sequence length="584" mass="63380">MSQPDSSSTLTSRGLFARLWRDYLQRHRLGMTGAFVLMTIEGSTLALISWMLKPLFDRVFVGKEEGAIWWVGGAILGIFFLRAITLIASRSLLTRISLSISTLMQRDMLAHILTLDGQFFRTNPPGALIERIQGDTMAVQGVWSTILTSSTRDAISLVMLFAVAVNIDPVWTLAALIGAPILIAPAALVQRYIRRKMRQNRAHASQRATRLDEVLHGITSIRLNRAEAAQTDRFAQIVGRIRDSQTKVAATSSVIPALTDIVTGLGFVAVLALGGREVMEGERSVGDFMSFFTALALAFQPMRRLGSTAGNWQTAAASLERIYQVFDTAPTIRSGSRREPPADKSIELRDVHLSYDGQMALGGLSFIAPAGQTTALVGPSGAGKSTVFNLLTRMVDPDSGQVLLGGVSVTDYDLGVLRDQFSTVAQDSALFDETLRDNILMGRPDANEDDLQKALRTAHVDEFTAGLQRGLDSAAGPRGSSLSGGQRQRVAIARAVLRDAPILLLDEATSALDTASERLVQDALDRLSRGRTTLVIAHRLSTIRNADKIVVIEQGRVVEEGSHDQLMDRGGAYARLVALQFGDQ</sequence>
<evidence type="ECO:0000256" key="4">
    <source>
        <dbReference type="ARBA" id="ARBA00022692"/>
    </source>
</evidence>
<feature type="domain" description="ABC transmembrane type-1" evidence="11">
    <location>
        <begin position="33"/>
        <end position="314"/>
    </location>
</feature>
<accession>A0A1I0EGA7</accession>
<feature type="transmembrane region" description="Helical" evidence="9">
    <location>
        <begin position="141"/>
        <end position="164"/>
    </location>
</feature>
<dbReference type="Pfam" id="PF00664">
    <property type="entry name" value="ABC_membrane"/>
    <property type="match status" value="1"/>
</dbReference>
<dbReference type="CDD" id="cd18552">
    <property type="entry name" value="ABC_6TM_MsbA_like"/>
    <property type="match status" value="1"/>
</dbReference>
<dbReference type="InterPro" id="IPR003593">
    <property type="entry name" value="AAA+_ATPase"/>
</dbReference>
<feature type="transmembrane region" description="Helical" evidence="9">
    <location>
        <begin position="248"/>
        <end position="273"/>
    </location>
</feature>
<evidence type="ECO:0000259" key="11">
    <source>
        <dbReference type="PROSITE" id="PS50929"/>
    </source>
</evidence>
<dbReference type="InterPro" id="IPR027417">
    <property type="entry name" value="P-loop_NTPase"/>
</dbReference>
<feature type="domain" description="ABC transporter" evidence="10">
    <location>
        <begin position="346"/>
        <end position="579"/>
    </location>
</feature>
<organism evidence="12 13">
    <name type="scientific">Paracoccus homiensis</name>
    <dbReference type="NCBI Taxonomy" id="364199"/>
    <lineage>
        <taxon>Bacteria</taxon>
        <taxon>Pseudomonadati</taxon>
        <taxon>Pseudomonadota</taxon>
        <taxon>Alphaproteobacteria</taxon>
        <taxon>Rhodobacterales</taxon>
        <taxon>Paracoccaceae</taxon>
        <taxon>Paracoccus</taxon>
    </lineage>
</organism>
<dbReference type="AlphaFoldDB" id="A0A1I0EGA7"/>
<evidence type="ECO:0000313" key="13">
    <source>
        <dbReference type="Proteomes" id="UP000199180"/>
    </source>
</evidence>
<comment type="subcellular location">
    <subcellularLocation>
        <location evidence="1">Cell membrane</location>
        <topology evidence="1">Multi-pass membrane protein</topology>
    </subcellularLocation>
</comment>
<keyword evidence="8 9" id="KW-0472">Membrane</keyword>
<dbReference type="Proteomes" id="UP000199180">
    <property type="component" value="Unassembled WGS sequence"/>
</dbReference>